<dbReference type="EMBL" id="CP155620">
    <property type="protein sequence ID" value="XBJ28670.1"/>
    <property type="molecule type" value="Genomic_DNA"/>
</dbReference>
<gene>
    <name evidence="2" type="ORF">AAH949_06080</name>
</gene>
<reference evidence="2" key="1">
    <citation type="submission" date="2024-05" db="EMBL/GenBank/DDBJ databases">
        <title>Campylobacter coli isolated from environmental waters in Slovenia.</title>
        <authorList>
            <person name="Zautner A.E."/>
            <person name="Bunk B."/>
            <person name="Riedel T."/>
            <person name="Sproeer C."/>
        </authorList>
    </citation>
    <scope>NUCLEOTIDE SEQUENCE</scope>
    <source>
        <strain evidence="2">CCS1377</strain>
    </source>
</reference>
<evidence type="ECO:0000256" key="1">
    <source>
        <dbReference type="SAM" id="Phobius"/>
    </source>
</evidence>
<protein>
    <submittedName>
        <fullName evidence="2">Uncharacterized protein</fullName>
    </submittedName>
</protein>
<sequence length="60" mass="7177">MIYILEFFKGASWALVLFGAFFLFFHFTYFYLYLCTIGLLLSLVVSLLLRNYELHQKLLD</sequence>
<dbReference type="AlphaFoldDB" id="A0AAU7E429"/>
<keyword evidence="1" id="KW-0812">Transmembrane</keyword>
<accession>A0AAU7E429</accession>
<keyword evidence="1" id="KW-0472">Membrane</keyword>
<feature type="transmembrane region" description="Helical" evidence="1">
    <location>
        <begin position="7"/>
        <end position="25"/>
    </location>
</feature>
<organism evidence="2">
    <name type="scientific">Campylobacter sp. CCS1377</name>
    <dbReference type="NCBI Taxonomy" id="3158229"/>
    <lineage>
        <taxon>Bacteria</taxon>
        <taxon>Pseudomonadati</taxon>
        <taxon>Campylobacterota</taxon>
        <taxon>Epsilonproteobacteria</taxon>
        <taxon>Campylobacterales</taxon>
        <taxon>Campylobacteraceae</taxon>
        <taxon>Campylobacter</taxon>
    </lineage>
</organism>
<dbReference type="RefSeq" id="WP_134237989.1">
    <property type="nucleotide sequence ID" value="NZ_CP155620.1"/>
</dbReference>
<keyword evidence="1" id="KW-1133">Transmembrane helix</keyword>
<feature type="transmembrane region" description="Helical" evidence="1">
    <location>
        <begin position="31"/>
        <end position="49"/>
    </location>
</feature>
<name>A0AAU7E429_9BACT</name>
<evidence type="ECO:0000313" key="2">
    <source>
        <dbReference type="EMBL" id="XBJ28670.1"/>
    </source>
</evidence>
<proteinExistence type="predicted"/>